<comment type="caution">
    <text evidence="1">The sequence shown here is derived from an EMBL/GenBank/DDBJ whole genome shotgun (WGS) entry which is preliminary data.</text>
</comment>
<evidence type="ECO:0000313" key="1">
    <source>
        <dbReference type="EMBL" id="KAL1265386.1"/>
    </source>
</evidence>
<gene>
    <name evidence="1" type="ORF">QQF64_003413</name>
</gene>
<name>A0ABR3ML94_9TELE</name>
<sequence>MFVQRSEDSVLHHHSERNQAVRLQANVLFVLVVIEQMRRAVWGHERHITVWPDENVLRCLLVDFSLPLVCEHMLLVK</sequence>
<proteinExistence type="predicted"/>
<dbReference type="EMBL" id="JAYMGO010000011">
    <property type="protein sequence ID" value="KAL1265386.1"/>
    <property type="molecule type" value="Genomic_DNA"/>
</dbReference>
<protein>
    <submittedName>
        <fullName evidence="1">Uncharacterized protein</fullName>
    </submittedName>
</protein>
<dbReference type="Proteomes" id="UP001558613">
    <property type="component" value="Unassembled WGS sequence"/>
</dbReference>
<keyword evidence="2" id="KW-1185">Reference proteome</keyword>
<reference evidence="1 2" key="1">
    <citation type="submission" date="2023-09" db="EMBL/GenBank/DDBJ databases">
        <authorList>
            <person name="Wang M."/>
        </authorList>
    </citation>
    <scope>NUCLEOTIDE SEQUENCE [LARGE SCALE GENOMIC DNA]</scope>
    <source>
        <strain evidence="1">GT-2023</strain>
        <tissue evidence="1">Liver</tissue>
    </source>
</reference>
<accession>A0ABR3ML94</accession>
<organism evidence="1 2">
    <name type="scientific">Cirrhinus molitorella</name>
    <name type="common">mud carp</name>
    <dbReference type="NCBI Taxonomy" id="172907"/>
    <lineage>
        <taxon>Eukaryota</taxon>
        <taxon>Metazoa</taxon>
        <taxon>Chordata</taxon>
        <taxon>Craniata</taxon>
        <taxon>Vertebrata</taxon>
        <taxon>Euteleostomi</taxon>
        <taxon>Actinopterygii</taxon>
        <taxon>Neopterygii</taxon>
        <taxon>Teleostei</taxon>
        <taxon>Ostariophysi</taxon>
        <taxon>Cypriniformes</taxon>
        <taxon>Cyprinidae</taxon>
        <taxon>Labeoninae</taxon>
        <taxon>Labeonini</taxon>
        <taxon>Cirrhinus</taxon>
    </lineage>
</organism>
<evidence type="ECO:0000313" key="2">
    <source>
        <dbReference type="Proteomes" id="UP001558613"/>
    </source>
</evidence>